<dbReference type="InterPro" id="IPR050557">
    <property type="entry name" value="RTX_toxin/Mannuronan_C5-epim"/>
</dbReference>
<comment type="subcellular location">
    <subcellularLocation>
        <location evidence="1">Secreted</location>
    </subcellularLocation>
</comment>
<evidence type="ECO:0000313" key="5">
    <source>
        <dbReference type="EMBL" id="SDP38959.1"/>
    </source>
</evidence>
<reference evidence="5 6" key="1">
    <citation type="submission" date="2016-10" db="EMBL/GenBank/DDBJ databases">
        <authorList>
            <person name="Varghese N."/>
            <person name="Submissions S."/>
        </authorList>
    </citation>
    <scope>NUCLEOTIDE SEQUENCE [LARGE SCALE GENOMIC DNA]</scope>
    <source>
        <strain evidence="5 6">DSM 17584</strain>
    </source>
</reference>
<dbReference type="Pfam" id="PF00353">
    <property type="entry name" value="HemolysinCabind"/>
    <property type="match status" value="5"/>
</dbReference>
<dbReference type="RefSeq" id="WP_093733603.1">
    <property type="nucleotide sequence ID" value="NZ_FNJD01000015.1"/>
</dbReference>
<dbReference type="PANTHER" id="PTHR38340">
    <property type="entry name" value="S-LAYER PROTEIN"/>
    <property type="match status" value="1"/>
</dbReference>
<sequence>MSDIEGNNQDNVINGTSNGDTINAKDGDDTVFGMAGNDDIDGDDGNDVIYGGDGDDTIDGGKGQDTVYGGAGNDEITGGSGSGSGHGSGSGSGSGAGDKLYGEAGDDTLYGSKGDDRLAGGDGDDYIKAGSGDDVVLGGNGNDTLYGQKGDDSISGGKGDDLIYGGSGDDVIRGNDGDDTISGGSGDDIICGDDGDDVIFGGSGADSLYGGAGEDLMFGGKGGSGSGYGSGGGGDSFYVSRQGGGTDTVYGGAPGSKYLSGGTGGSGGSKNPPYGSASGQDINDILYVEGPVTVTLQSGETFTLTPGQMRQIVNKHDDIDDDLQDGGVVLLDDGTRVVFDDIGKIASVEDASPPPKVICFTPGTLIATDRGQVRVEDIREGDRLITRDSGLQPVCWVGSKSLTAQHLQAHPELRPVLIQAGSIAPNIPEVDMLVSPNHRMLMTGSSVQMIMSETEVLIAAKHMAGKAGITTVESYTGVHYIHIMCEQHQVILADGAWTESFQPGDYSLEGLHDAQRNEIFTLFPELHSAEGLQQFQSARTVVKKFEARLLM</sequence>
<feature type="compositionally biased region" description="Polar residues" evidence="3">
    <location>
        <begin position="1"/>
        <end position="21"/>
    </location>
</feature>
<comment type="caution">
    <text evidence="5">The sequence shown here is derived from an EMBL/GenBank/DDBJ whole genome shotgun (WGS) entry which is preliminary data.</text>
</comment>
<keyword evidence="6" id="KW-1185">Reference proteome</keyword>
<dbReference type="Gene3D" id="2.170.16.10">
    <property type="entry name" value="Hedgehog/Intein (Hint) domain"/>
    <property type="match status" value="1"/>
</dbReference>
<evidence type="ECO:0000313" key="6">
    <source>
        <dbReference type="Proteomes" id="UP000198646"/>
    </source>
</evidence>
<dbReference type="PANTHER" id="PTHR38340:SF1">
    <property type="entry name" value="S-LAYER PROTEIN"/>
    <property type="match status" value="1"/>
</dbReference>
<name>A0ABY0SL66_9RHOB</name>
<dbReference type="InterPro" id="IPR036844">
    <property type="entry name" value="Hint_dom_sf"/>
</dbReference>
<evidence type="ECO:0000256" key="2">
    <source>
        <dbReference type="ARBA" id="ARBA00022525"/>
    </source>
</evidence>
<dbReference type="InterPro" id="IPR018511">
    <property type="entry name" value="Hemolysin-typ_Ca-bd_CS"/>
</dbReference>
<gene>
    <name evidence="5" type="ORF">SAMN04488512_1156</name>
</gene>
<evidence type="ECO:0000256" key="1">
    <source>
        <dbReference type="ARBA" id="ARBA00004613"/>
    </source>
</evidence>
<dbReference type="PRINTS" id="PR00313">
    <property type="entry name" value="CABNDNGRPT"/>
</dbReference>
<dbReference type="SUPFAM" id="SSF51294">
    <property type="entry name" value="Hedgehog/intein (Hint) domain"/>
    <property type="match status" value="1"/>
</dbReference>
<feature type="region of interest" description="Disordered" evidence="3">
    <location>
        <begin position="1"/>
        <end position="116"/>
    </location>
</feature>
<dbReference type="PROSITE" id="PS00330">
    <property type="entry name" value="HEMOLYSIN_CALCIUM"/>
    <property type="match status" value="4"/>
</dbReference>
<dbReference type="Pfam" id="PF13403">
    <property type="entry name" value="Hint_2"/>
    <property type="match status" value="1"/>
</dbReference>
<dbReference type="InterPro" id="IPR028992">
    <property type="entry name" value="Hedgehog/Intein_dom"/>
</dbReference>
<dbReference type="EMBL" id="FNJD01000015">
    <property type="protein sequence ID" value="SDP38959.1"/>
    <property type="molecule type" value="Genomic_DNA"/>
</dbReference>
<evidence type="ECO:0000256" key="3">
    <source>
        <dbReference type="SAM" id="MobiDB-lite"/>
    </source>
</evidence>
<dbReference type="InterPro" id="IPR001343">
    <property type="entry name" value="Hemolysn_Ca-bd"/>
</dbReference>
<organism evidence="5 6">
    <name type="scientific">Sulfitobacter litoralis</name>
    <dbReference type="NCBI Taxonomy" id="335975"/>
    <lineage>
        <taxon>Bacteria</taxon>
        <taxon>Pseudomonadati</taxon>
        <taxon>Pseudomonadota</taxon>
        <taxon>Alphaproteobacteria</taxon>
        <taxon>Rhodobacterales</taxon>
        <taxon>Roseobacteraceae</taxon>
        <taxon>Sulfitobacter</taxon>
    </lineage>
</organism>
<evidence type="ECO:0000259" key="4">
    <source>
        <dbReference type="Pfam" id="PF13403"/>
    </source>
</evidence>
<accession>A0ABY0SL66</accession>
<dbReference type="SUPFAM" id="SSF51120">
    <property type="entry name" value="beta-Roll"/>
    <property type="match status" value="2"/>
</dbReference>
<protein>
    <submittedName>
        <fullName evidence="5">Hemolysin-type calcium-binding repeat-containing protein</fullName>
    </submittedName>
</protein>
<dbReference type="Proteomes" id="UP000198646">
    <property type="component" value="Unassembled WGS sequence"/>
</dbReference>
<dbReference type="Gene3D" id="2.150.10.10">
    <property type="entry name" value="Serralysin-like metalloprotease, C-terminal"/>
    <property type="match status" value="3"/>
</dbReference>
<proteinExistence type="predicted"/>
<feature type="compositionally biased region" description="Gly residues" evidence="3">
    <location>
        <begin position="78"/>
        <end position="96"/>
    </location>
</feature>
<dbReference type="InterPro" id="IPR011049">
    <property type="entry name" value="Serralysin-like_metalloprot_C"/>
</dbReference>
<feature type="domain" description="Hedgehog/Intein (Hint)" evidence="4">
    <location>
        <begin position="358"/>
        <end position="505"/>
    </location>
</feature>
<keyword evidence="2" id="KW-0964">Secreted</keyword>